<dbReference type="EMBL" id="MKIM01000033">
    <property type="protein sequence ID" value="OLP42421.1"/>
    <property type="molecule type" value="Genomic_DNA"/>
</dbReference>
<dbReference type="PANTHER" id="PTHR30244:SF9">
    <property type="entry name" value="PROTEIN RV3402C"/>
    <property type="match status" value="1"/>
</dbReference>
<dbReference type="RefSeq" id="WP_075641891.1">
    <property type="nucleotide sequence ID" value="NZ_MKIM01000033.1"/>
</dbReference>
<evidence type="ECO:0000313" key="7">
    <source>
        <dbReference type="Proteomes" id="UP000186894"/>
    </source>
</evidence>
<dbReference type="InterPro" id="IPR000653">
    <property type="entry name" value="DegT/StrS_aminotransferase"/>
</dbReference>
<protein>
    <recommendedName>
        <fullName evidence="8">DegT/DnrJ/EryC1/StrS aminotransferase</fullName>
    </recommendedName>
</protein>
<dbReference type="Gene3D" id="3.90.1150.10">
    <property type="entry name" value="Aspartate Aminotransferase, domain 1"/>
    <property type="match status" value="1"/>
</dbReference>
<evidence type="ECO:0000256" key="1">
    <source>
        <dbReference type="ARBA" id="ARBA00022898"/>
    </source>
</evidence>
<reference evidence="6 7" key="1">
    <citation type="submission" date="2016-09" db="EMBL/GenBank/DDBJ databases">
        <title>Rhizobium oryziradicis sp. nov., isolated from the root of rice.</title>
        <authorList>
            <person name="Zhao J."/>
            <person name="Zhang X."/>
        </authorList>
    </citation>
    <scope>NUCLEOTIDE SEQUENCE [LARGE SCALE GENOMIC DNA]</scope>
    <source>
        <strain evidence="6 7">N19</strain>
    </source>
</reference>
<dbReference type="AlphaFoldDB" id="A0A1Q8ZKW3"/>
<dbReference type="PANTHER" id="PTHR30244">
    <property type="entry name" value="TRANSAMINASE"/>
    <property type="match status" value="1"/>
</dbReference>
<dbReference type="Proteomes" id="UP000186894">
    <property type="component" value="Unassembled WGS sequence"/>
</dbReference>
<comment type="similarity">
    <text evidence="2 5">Belongs to the DegT/DnrJ/EryC1 family.</text>
</comment>
<gene>
    <name evidence="6" type="ORF">BJF95_13355</name>
</gene>
<dbReference type="Gene3D" id="3.40.640.10">
    <property type="entry name" value="Type I PLP-dependent aspartate aminotransferase-like (Major domain)"/>
    <property type="match status" value="1"/>
</dbReference>
<name>A0A1Q8ZKW3_9HYPH</name>
<dbReference type="GO" id="GO:0000271">
    <property type="term" value="P:polysaccharide biosynthetic process"/>
    <property type="evidence" value="ECO:0007669"/>
    <property type="project" value="TreeGrafter"/>
</dbReference>
<dbReference type="GO" id="GO:0030170">
    <property type="term" value="F:pyridoxal phosphate binding"/>
    <property type="evidence" value="ECO:0007669"/>
    <property type="project" value="TreeGrafter"/>
</dbReference>
<keyword evidence="7" id="KW-1185">Reference proteome</keyword>
<feature type="active site" description="Proton acceptor" evidence="3">
    <location>
        <position position="204"/>
    </location>
</feature>
<evidence type="ECO:0000256" key="2">
    <source>
        <dbReference type="ARBA" id="ARBA00037999"/>
    </source>
</evidence>
<accession>A0A1Q8ZKW3</accession>
<proteinExistence type="inferred from homology"/>
<evidence type="ECO:0008006" key="8">
    <source>
        <dbReference type="Google" id="ProtNLM"/>
    </source>
</evidence>
<dbReference type="InterPro" id="IPR015422">
    <property type="entry name" value="PyrdxlP-dep_Trfase_small"/>
</dbReference>
<comment type="caution">
    <text evidence="6">The sequence shown here is derived from an EMBL/GenBank/DDBJ whole genome shotgun (WGS) entry which is preliminary data.</text>
</comment>
<dbReference type="STRING" id="1867956.BJF95_13355"/>
<evidence type="ECO:0000256" key="4">
    <source>
        <dbReference type="PIRSR" id="PIRSR000390-2"/>
    </source>
</evidence>
<dbReference type="InterPro" id="IPR015424">
    <property type="entry name" value="PyrdxlP-dep_Trfase"/>
</dbReference>
<organism evidence="6 7">
    <name type="scientific">Rhizobium oryziradicis</name>
    <dbReference type="NCBI Taxonomy" id="1867956"/>
    <lineage>
        <taxon>Bacteria</taxon>
        <taxon>Pseudomonadati</taxon>
        <taxon>Pseudomonadota</taxon>
        <taxon>Alphaproteobacteria</taxon>
        <taxon>Hyphomicrobiales</taxon>
        <taxon>Rhizobiaceae</taxon>
        <taxon>Rhizobium/Agrobacterium group</taxon>
        <taxon>Rhizobium</taxon>
    </lineage>
</organism>
<dbReference type="Pfam" id="PF01041">
    <property type="entry name" value="DegT_DnrJ_EryC1"/>
    <property type="match status" value="1"/>
</dbReference>
<feature type="modified residue" description="N6-(pyridoxal phosphate)lysine" evidence="4">
    <location>
        <position position="204"/>
    </location>
</feature>
<evidence type="ECO:0000256" key="3">
    <source>
        <dbReference type="PIRSR" id="PIRSR000390-1"/>
    </source>
</evidence>
<evidence type="ECO:0000313" key="6">
    <source>
        <dbReference type="EMBL" id="OLP42421.1"/>
    </source>
</evidence>
<dbReference type="GO" id="GO:0008483">
    <property type="term" value="F:transaminase activity"/>
    <property type="evidence" value="ECO:0007669"/>
    <property type="project" value="TreeGrafter"/>
</dbReference>
<keyword evidence="1 4" id="KW-0663">Pyridoxal phosphate</keyword>
<dbReference type="InterPro" id="IPR015421">
    <property type="entry name" value="PyrdxlP-dep_Trfase_major"/>
</dbReference>
<dbReference type="SUPFAM" id="SSF53383">
    <property type="entry name" value="PLP-dependent transferases"/>
    <property type="match status" value="1"/>
</dbReference>
<dbReference type="OrthoDB" id="9768668at2"/>
<sequence length="399" mass="44045">MNLTEKTEDFGLFGGRPLFPEARTTGQLANRDPNAFFAMMSGAFDRRRLSNQGPLVAELETQLKVLHGTKHAIAVANACFALILSMRALAKPGAHRVVMPSFTFRGLPHLVRWAGLEPKYCDVDPVHHTLAPEALARAMGPDVALVLAVDTASALCDIDALEAITRSAGVSLLLDSVYGIGGSYGEDPVGSRGDAAVFSLHATKLLNGFEGGYLTTNDDNLAATMLRQRNFGIGESALIEDWGLNAKLNEIHAAQALANLPHINCVMSDNRARFEAYQDAFRDISWVNFADYSRSPGNYSLVLLQVGPTSPYSRDDLIRLLRAENALVRSYYSPPLHWVDQQTPRVTNLPATDKISREFIQMPVGDHTSIEDIWRLGDFFRRLDRQRMSITTRMMNVLS</sequence>
<dbReference type="PIRSF" id="PIRSF000390">
    <property type="entry name" value="PLP_StrS"/>
    <property type="match status" value="1"/>
</dbReference>
<evidence type="ECO:0000256" key="5">
    <source>
        <dbReference type="RuleBase" id="RU004508"/>
    </source>
</evidence>